<keyword evidence="2" id="KW-1185">Reference proteome</keyword>
<gene>
    <name evidence="1" type="ORF">HPE56_04010</name>
</gene>
<evidence type="ECO:0000313" key="1">
    <source>
        <dbReference type="EMBL" id="MBD0776950.1"/>
    </source>
</evidence>
<reference evidence="1" key="1">
    <citation type="submission" date="2020-05" db="EMBL/GenBank/DDBJ databases">
        <title>The draft genome sequence of Maribacter sp. ANRC-HE7.</title>
        <authorList>
            <person name="Mu L."/>
        </authorList>
    </citation>
    <scope>NUCLEOTIDE SEQUENCE</scope>
    <source>
        <strain evidence="1">ANRC-HE7</strain>
    </source>
</reference>
<dbReference type="Gene3D" id="2.60.40.1500">
    <property type="entry name" value="Glycosyl hydrolase domain, family 39"/>
    <property type="match status" value="1"/>
</dbReference>
<name>A0ABR7UY37_9FLAO</name>
<proteinExistence type="predicted"/>
<comment type="caution">
    <text evidence="1">The sequence shown here is derived from an EMBL/GenBank/DDBJ whole genome shotgun (WGS) entry which is preliminary data.</text>
</comment>
<evidence type="ECO:0000313" key="2">
    <source>
        <dbReference type="Proteomes" id="UP001166021"/>
    </source>
</evidence>
<dbReference type="EMBL" id="JABTCF010000001">
    <property type="protein sequence ID" value="MBD0776950.1"/>
    <property type="molecule type" value="Genomic_DNA"/>
</dbReference>
<accession>A0ABR7UY37</accession>
<dbReference type="SUPFAM" id="SSF51011">
    <property type="entry name" value="Glycosyl hydrolase domain"/>
    <property type="match status" value="1"/>
</dbReference>
<organism evidence="1 2">
    <name type="scientific">Maribacter aquimaris</name>
    <dbReference type="NCBI Taxonomy" id="2737171"/>
    <lineage>
        <taxon>Bacteria</taxon>
        <taxon>Pseudomonadati</taxon>
        <taxon>Bacteroidota</taxon>
        <taxon>Flavobacteriia</taxon>
        <taxon>Flavobacteriales</taxon>
        <taxon>Flavobacteriaceae</taxon>
        <taxon>Maribacter</taxon>
    </lineage>
</organism>
<dbReference type="PROSITE" id="PS51257">
    <property type="entry name" value="PROKAR_LIPOPROTEIN"/>
    <property type="match status" value="1"/>
</dbReference>
<protein>
    <recommendedName>
        <fullName evidence="3">DUF4136 domain-containing protein</fullName>
    </recommendedName>
</protein>
<evidence type="ECO:0008006" key="3">
    <source>
        <dbReference type="Google" id="ProtNLM"/>
    </source>
</evidence>
<dbReference type="RefSeq" id="WP_188242453.1">
    <property type="nucleotide sequence ID" value="NZ_JABTCF010000001.1"/>
</dbReference>
<sequence>MTRYTKTLFIVLLVFLAMGCQSKFKYNVEKSEHAVTIQQDSLMVKIDIVDEAIIHVRKAIQGGPESTIPDYVTVLDPQNVALAYSYPREYVDAVPSGTNKGEEGTSKPLDLSFTILKPGAAFKIEIMDKDHGNIHNFWEAMGKPEPPTREQIKVMKDYANTIKTEFL</sequence>
<dbReference type="Proteomes" id="UP001166021">
    <property type="component" value="Unassembled WGS sequence"/>
</dbReference>